<name>A0A382WU45_9ZZZZ</name>
<reference evidence="1" key="1">
    <citation type="submission" date="2018-05" db="EMBL/GenBank/DDBJ databases">
        <authorList>
            <person name="Lanie J.A."/>
            <person name="Ng W.-L."/>
            <person name="Kazmierczak K.M."/>
            <person name="Andrzejewski T.M."/>
            <person name="Davidsen T.M."/>
            <person name="Wayne K.J."/>
            <person name="Tettelin H."/>
            <person name="Glass J.I."/>
            <person name="Rusch D."/>
            <person name="Podicherti R."/>
            <person name="Tsui H.-C.T."/>
            <person name="Winkler M.E."/>
        </authorList>
    </citation>
    <scope>NUCLEOTIDE SEQUENCE</scope>
</reference>
<gene>
    <name evidence="1" type="ORF">METZ01_LOCUS414632</name>
</gene>
<protein>
    <submittedName>
        <fullName evidence="1">Uncharacterized protein</fullName>
    </submittedName>
</protein>
<evidence type="ECO:0000313" key="1">
    <source>
        <dbReference type="EMBL" id="SVD61778.1"/>
    </source>
</evidence>
<dbReference type="EMBL" id="UINC01162172">
    <property type="protein sequence ID" value="SVD61778.1"/>
    <property type="molecule type" value="Genomic_DNA"/>
</dbReference>
<sequence>MPFQTIADFRMATRVVHGAGSVSRLPDLFPEGVKILVVSDK</sequence>
<accession>A0A382WU45</accession>
<proteinExistence type="predicted"/>
<organism evidence="1">
    <name type="scientific">marine metagenome</name>
    <dbReference type="NCBI Taxonomy" id="408172"/>
    <lineage>
        <taxon>unclassified sequences</taxon>
        <taxon>metagenomes</taxon>
        <taxon>ecological metagenomes</taxon>
    </lineage>
</organism>
<feature type="non-terminal residue" evidence="1">
    <location>
        <position position="41"/>
    </location>
</feature>
<dbReference type="AlphaFoldDB" id="A0A382WU45"/>